<comment type="caution">
    <text evidence="6">The sequence shown here is derived from an EMBL/GenBank/DDBJ whole genome shotgun (WGS) entry which is preliminary data.</text>
</comment>
<dbReference type="PROSITE" id="PS51764">
    <property type="entry name" value="GH26"/>
    <property type="match status" value="1"/>
</dbReference>
<feature type="domain" description="GH26" evidence="5">
    <location>
        <begin position="104"/>
        <end position="469"/>
    </location>
</feature>
<name>A0AAW8UPY8_ENTCA</name>
<feature type="active site" description="Proton donor" evidence="4">
    <location>
        <position position="284"/>
    </location>
</feature>
<dbReference type="GO" id="GO:0008810">
    <property type="term" value="F:cellulase activity"/>
    <property type="evidence" value="ECO:0007669"/>
    <property type="project" value="InterPro"/>
</dbReference>
<dbReference type="InterPro" id="IPR005087">
    <property type="entry name" value="CBM11"/>
</dbReference>
<dbReference type="RefSeq" id="WP_194186243.1">
    <property type="nucleotide sequence ID" value="NZ_JAAMRU010000025.1"/>
</dbReference>
<dbReference type="InterPro" id="IPR000805">
    <property type="entry name" value="Glyco_hydro_26"/>
</dbReference>
<comment type="similarity">
    <text evidence="1 4">Belongs to the glycosyl hydrolase 26 family.</text>
</comment>
<dbReference type="Pfam" id="PF02156">
    <property type="entry name" value="Glyco_hydro_26"/>
    <property type="match status" value="1"/>
</dbReference>
<evidence type="ECO:0000256" key="3">
    <source>
        <dbReference type="ARBA" id="ARBA00023295"/>
    </source>
</evidence>
<dbReference type="Gene3D" id="3.20.20.80">
    <property type="entry name" value="Glycosidases"/>
    <property type="match status" value="1"/>
</dbReference>
<feature type="active site" description="Nucleophile" evidence="4">
    <location>
        <position position="395"/>
    </location>
</feature>
<dbReference type="Pfam" id="PF03425">
    <property type="entry name" value="CBM_11"/>
    <property type="match status" value="1"/>
</dbReference>
<dbReference type="InterPro" id="IPR022790">
    <property type="entry name" value="GH26_dom"/>
</dbReference>
<evidence type="ECO:0000259" key="5">
    <source>
        <dbReference type="PROSITE" id="PS51764"/>
    </source>
</evidence>
<dbReference type="EMBL" id="JARQDV010000028">
    <property type="protein sequence ID" value="MDT2966304.1"/>
    <property type="molecule type" value="Genomic_DNA"/>
</dbReference>
<gene>
    <name evidence="6" type="ORF">P7I32_17170</name>
</gene>
<proteinExistence type="inferred from homology"/>
<dbReference type="SUPFAM" id="SSF49785">
    <property type="entry name" value="Galactose-binding domain-like"/>
    <property type="match status" value="2"/>
</dbReference>
<evidence type="ECO:0000256" key="2">
    <source>
        <dbReference type="ARBA" id="ARBA00022801"/>
    </source>
</evidence>
<evidence type="ECO:0000256" key="4">
    <source>
        <dbReference type="PROSITE-ProRule" id="PRU01100"/>
    </source>
</evidence>
<organism evidence="6 7">
    <name type="scientific">Enterococcus casseliflavus</name>
    <name type="common">Enterococcus flavescens</name>
    <dbReference type="NCBI Taxonomy" id="37734"/>
    <lineage>
        <taxon>Bacteria</taxon>
        <taxon>Bacillati</taxon>
        <taxon>Bacillota</taxon>
        <taxon>Bacilli</taxon>
        <taxon>Lactobacillales</taxon>
        <taxon>Enterococcaceae</taxon>
        <taxon>Enterococcus</taxon>
    </lineage>
</organism>
<dbReference type="GO" id="GO:0016985">
    <property type="term" value="F:mannan endo-1,4-beta-mannosidase activity"/>
    <property type="evidence" value="ECO:0007669"/>
    <property type="project" value="InterPro"/>
</dbReference>
<evidence type="ECO:0000313" key="6">
    <source>
        <dbReference type="EMBL" id="MDT2966304.1"/>
    </source>
</evidence>
<keyword evidence="3 4" id="KW-0326">Glycosidase</keyword>
<dbReference type="Gene3D" id="2.60.120.260">
    <property type="entry name" value="Galactose-binding domain-like"/>
    <property type="match status" value="1"/>
</dbReference>
<dbReference type="PANTHER" id="PTHR40079">
    <property type="entry name" value="MANNAN ENDO-1,4-BETA-MANNOSIDASE E-RELATED"/>
    <property type="match status" value="1"/>
</dbReference>
<evidence type="ECO:0000256" key="1">
    <source>
        <dbReference type="ARBA" id="ARBA00007754"/>
    </source>
</evidence>
<dbReference type="PRINTS" id="PR00739">
    <property type="entry name" value="GLHYDRLASE26"/>
</dbReference>
<dbReference type="SUPFAM" id="SSF51445">
    <property type="entry name" value="(Trans)glycosidases"/>
    <property type="match status" value="1"/>
</dbReference>
<dbReference type="PANTHER" id="PTHR40079:SF4">
    <property type="entry name" value="GH26 DOMAIN-CONTAINING PROTEIN-RELATED"/>
    <property type="match status" value="1"/>
</dbReference>
<dbReference type="Gene3D" id="2.60.120.430">
    <property type="entry name" value="Galactose-binding lectin"/>
    <property type="match status" value="1"/>
</dbReference>
<dbReference type="AlphaFoldDB" id="A0AAW8UPY8"/>
<sequence length="755" mass="83786">MTEDAGGTLKKATIQFQLDSSYAKTETPEKLMLLIVGNSTDYKGSLWFDNIRLSAPAIEDNYVNATIMAETRTQLSGQTKALTVNGQSIPYSTEIQLADPEADDSAKAVYQYLKAVGESDAVIYGHMEDTVLKAGTSELTYSDTEDLTGSISGLNGLDCGNLFAGFAAKYNTRYPEAEQIPENTEGNIRAAALFTNEAAEKGALMTLSAHMPNFAFAATMDASATKTYDRYDYTAADSYNLKGNVMNQILPGGQYHEQFNAYLDMIAEYAKQVDGALLFRPFHENTGSWFWWGKAFCDPETYKSVFKYTVEYLRDTKEVHNILYLYGPGSEASSLEEYGERYPGDEFVDLIGFDTYDSNPVPDEEGYVFQENFENSVKLTDTFAKQHGKLFAVTEIGIAGMTDADNRRPEWFMEILDILSKDIYDCSFFMTWTNYSDSSFYTPYVASINQEGISASISVSNGILEIPLDTHVDGKTAGAILTDDILAQLGEAPSGKILLYANDTKLQEIPVLFNIPEQEKDPLLVDNFESYYGESSMLNSSWAVNKDSGSNLVISLSEDNVFEGDFSLQFSYDETNTGWAGATIAKESDWSACNALQFWVVPDGKNQKTVIQINTVDGGSYEAYLNMYEEYATTTEPMFVTLPFLEFVDKRNQTRLTSEAAGGVTNFGLWMNAISDSSAITDGRVSGTIYYDEIIAVASDKTEASFETSEEISVDEMTIETLKKAIADTEAFVKKEYTKKVGVLSKLRENKQKRL</sequence>
<protein>
    <submittedName>
        <fullName evidence="6">Glycosyl hydrolase</fullName>
    </submittedName>
</protein>
<reference evidence="6" key="1">
    <citation type="submission" date="2023-03" db="EMBL/GenBank/DDBJ databases">
        <authorList>
            <person name="Shen W."/>
            <person name="Cai J."/>
        </authorList>
    </citation>
    <scope>NUCLEOTIDE SEQUENCE</scope>
    <source>
        <strain evidence="6">K72-2</strain>
    </source>
</reference>
<evidence type="ECO:0000313" key="7">
    <source>
        <dbReference type="Proteomes" id="UP001268896"/>
    </source>
</evidence>
<dbReference type="InterPro" id="IPR008979">
    <property type="entry name" value="Galactose-bd-like_sf"/>
</dbReference>
<accession>A0AAW8UPY8</accession>
<keyword evidence="2 4" id="KW-0378">Hydrolase</keyword>
<dbReference type="GO" id="GO:0030245">
    <property type="term" value="P:cellulose catabolic process"/>
    <property type="evidence" value="ECO:0007669"/>
    <property type="project" value="InterPro"/>
</dbReference>
<dbReference type="InterPro" id="IPR017853">
    <property type="entry name" value="GH"/>
</dbReference>
<dbReference type="GO" id="GO:0006080">
    <property type="term" value="P:substituted mannan metabolic process"/>
    <property type="evidence" value="ECO:0007669"/>
    <property type="project" value="InterPro"/>
</dbReference>
<dbReference type="Proteomes" id="UP001268896">
    <property type="component" value="Unassembled WGS sequence"/>
</dbReference>